<accession>A0A8T1VJ39</accession>
<dbReference type="OrthoDB" id="127076at2759"/>
<proteinExistence type="predicted"/>
<feature type="region of interest" description="Disordered" evidence="1">
    <location>
        <begin position="380"/>
        <end position="411"/>
    </location>
</feature>
<comment type="caution">
    <text evidence="2">The sequence shown here is derived from an EMBL/GenBank/DDBJ whole genome shotgun (WGS) entry which is preliminary data.</text>
</comment>
<dbReference type="Proteomes" id="UP000694044">
    <property type="component" value="Unassembled WGS sequence"/>
</dbReference>
<evidence type="ECO:0000313" key="2">
    <source>
        <dbReference type="EMBL" id="KAG7381277.1"/>
    </source>
</evidence>
<feature type="compositionally biased region" description="Acidic residues" evidence="1">
    <location>
        <begin position="392"/>
        <end position="409"/>
    </location>
</feature>
<gene>
    <name evidence="2" type="ORF">PHYPSEUDO_006248</name>
</gene>
<sequence length="459" mass="52380">MQLAPTLCRPRHLDPERLRARLGSEIFETLRYHEAAVVSTAPMRFQLLALSNDTLFILPLTGRGEAASDMCLPLRNISTVERVVPANKTQRGLLLLPTSQLFRLQLREVTSKEAPSELFFSTFEPQTQLFFQLSRALRVDFQKQLIPQLQYADNAPLRTEQRLELSRLLEMLALDLVRARDDIERTRLVEELTAAAYSSDELRRLFFEDRSQLQGCTGLAAYLVCQLSYPLRQGERVERRLAYLLSIVRALSVMCFDIQLRTSCLEVLSLNELVNNLLARGAESYADGDRVKDDSADMHDWVLREDFMDAQAALLLALDAMQQYEDFRVHQHQQMRGLLIERSTSVMHQALRAPAFPQWLPKFFKRICIAISRAAIAQDELEDSETEKNDEADMSEEGETDDEEEDDDSDCRGALESSQMLALWRGVAVLELLVKCDVASGSSDQVLGELLRTRKDYIE</sequence>
<dbReference type="AlphaFoldDB" id="A0A8T1VJ39"/>
<dbReference type="EMBL" id="JAGDFM010000253">
    <property type="protein sequence ID" value="KAG7381277.1"/>
    <property type="molecule type" value="Genomic_DNA"/>
</dbReference>
<evidence type="ECO:0000313" key="3">
    <source>
        <dbReference type="Proteomes" id="UP000694044"/>
    </source>
</evidence>
<keyword evidence="3" id="KW-1185">Reference proteome</keyword>
<organism evidence="2 3">
    <name type="scientific">Phytophthora pseudosyringae</name>
    <dbReference type="NCBI Taxonomy" id="221518"/>
    <lineage>
        <taxon>Eukaryota</taxon>
        <taxon>Sar</taxon>
        <taxon>Stramenopiles</taxon>
        <taxon>Oomycota</taxon>
        <taxon>Peronosporomycetes</taxon>
        <taxon>Peronosporales</taxon>
        <taxon>Peronosporaceae</taxon>
        <taxon>Phytophthora</taxon>
    </lineage>
</organism>
<reference evidence="2" key="1">
    <citation type="submission" date="2021-02" db="EMBL/GenBank/DDBJ databases">
        <authorList>
            <person name="Palmer J.M."/>
        </authorList>
    </citation>
    <scope>NUCLEOTIDE SEQUENCE</scope>
    <source>
        <strain evidence="2">SCRP734</strain>
    </source>
</reference>
<protein>
    <submittedName>
        <fullName evidence="2">Uncharacterized protein</fullName>
    </submittedName>
</protein>
<name>A0A8T1VJ39_9STRA</name>
<evidence type="ECO:0000256" key="1">
    <source>
        <dbReference type="SAM" id="MobiDB-lite"/>
    </source>
</evidence>